<protein>
    <submittedName>
        <fullName evidence="3">Uncharacterized protein</fullName>
    </submittedName>
</protein>
<dbReference type="InterPro" id="IPR019734">
    <property type="entry name" value="TPR_rpt"/>
</dbReference>
<evidence type="ECO:0000313" key="4">
    <source>
        <dbReference type="Proteomes" id="UP001530377"/>
    </source>
</evidence>
<keyword evidence="4" id="KW-1185">Reference proteome</keyword>
<proteinExistence type="predicted"/>
<gene>
    <name evidence="3" type="ORF">ACHAXA_005322</name>
</gene>
<comment type="caution">
    <text evidence="3">The sequence shown here is derived from an EMBL/GenBank/DDBJ whole genome shotgun (WGS) entry which is preliminary data.</text>
</comment>
<evidence type="ECO:0000256" key="1">
    <source>
        <dbReference type="PROSITE-ProRule" id="PRU00339"/>
    </source>
</evidence>
<feature type="compositionally biased region" description="Gly residues" evidence="2">
    <location>
        <begin position="1037"/>
        <end position="1047"/>
    </location>
</feature>
<organism evidence="3 4">
    <name type="scientific">Cyclostephanos tholiformis</name>
    <dbReference type="NCBI Taxonomy" id="382380"/>
    <lineage>
        <taxon>Eukaryota</taxon>
        <taxon>Sar</taxon>
        <taxon>Stramenopiles</taxon>
        <taxon>Ochrophyta</taxon>
        <taxon>Bacillariophyta</taxon>
        <taxon>Coscinodiscophyceae</taxon>
        <taxon>Thalassiosirophycidae</taxon>
        <taxon>Stephanodiscales</taxon>
        <taxon>Stephanodiscaceae</taxon>
        <taxon>Cyclostephanos</taxon>
    </lineage>
</organism>
<name>A0ABD3RAR3_9STRA</name>
<accession>A0ABD3RAR3</accession>
<reference evidence="3 4" key="1">
    <citation type="submission" date="2024-10" db="EMBL/GenBank/DDBJ databases">
        <title>Updated reference genomes for cyclostephanoid diatoms.</title>
        <authorList>
            <person name="Roberts W.R."/>
            <person name="Alverson A.J."/>
        </authorList>
    </citation>
    <scope>NUCLEOTIDE SEQUENCE [LARGE SCALE GENOMIC DNA]</scope>
    <source>
        <strain evidence="3 4">AJA228-03</strain>
    </source>
</reference>
<feature type="repeat" description="TPR" evidence="1">
    <location>
        <begin position="931"/>
        <end position="964"/>
    </location>
</feature>
<keyword evidence="1" id="KW-0802">TPR repeat</keyword>
<dbReference type="SMART" id="SM00028">
    <property type="entry name" value="TPR"/>
    <property type="match status" value="3"/>
</dbReference>
<sequence>MAAGDNTRRIPMEGLVTRLALGIDMLRRHDDPEGSSAACEFVIRAILEEGEGKGGSSGGGIDGSGRMEHIATMVSSMSTSSLDAYKTRTLSKALLCVGEAALASWSSPLLSSLYHRGPHYRSTRDAALVRARESLEAATAVDPTDPAVRCGLGLTYLILGTMKYDDKDNYDNDNDSSLRYIFRSIQHLRTAVGLADAASSQHEGRADDDGYDEAIDAVRYAASHNLGLAYIALDGKSPSLDGGKQTTHFADWARSSPWVMKKTLAFASNVGAMMLQMGMFEDAASTLGSTASEFCGNDSLPSGRQEEACSIVRINLAVARAALNGEMEGPNYARANDPTVESNQFDGDVLSSRSEDVLTPSNDDDVSQAAHETPDVPSFIDEGEPESNLVLSNESTSSGLEIVNIKEAIDVKPEMRNALVALEKAATEGTQRTRLLLALARARSSTGDFLGAVDASLKAISASTSDEEMESSTSYLESLIETMAKQNSEEIGLVHEESTPKASGETPTNRDYSLLEMKLELERLKYKVLDQEMRLRYQNHSPNPVDDVTHVIGYQKQEYTLKDAPRRALSEIKQNRVTGQILTKLVDHVQDEIHEIQEISNVAADDIQEVSSIVADDGGPVVPESSTSSSDIESSSIANVTLTEYQNSDAADPEFDAQADDLTSKTDAEVDFDSNTEVDAQSLTKTHAEVIAKSIAEPDVEFNTESIVDLPVLFSPELKPPAAIPPTAKSYMKMADAYLDKGQFVLASKQFLKVMRKAPDHLPAYLGYATALERTGKGRQIHTAALAYGNATKLAIIQGTKVDSMAKAGTGGIAENILRRAVALTKAGDPSGRLETLLQLATYAHTNALAADIYHEIGLEMSKQGIDRGRVVQAFTIANEFVAIRNDAEAPFHIRSIIGLCKSMFLEGYVKGVIDLFNKVKNLHMEDDLHTELLVLVGRAHAKLGDMETAISEFTRALAFPLSSSTPLAHHELASALKKSNGDNHEINLHYEYALEKGMDVSPEAIESLGERNIHVMRALNRQYYKNVNGGESTGRSSGGIMSGTGVGSQSSSVFAPKAKQNEDSIAQSDTLSILEQGAASYDGHSPMGGEVEGIQSSLSNLKAAKQQGSESRLQKLQR</sequence>
<dbReference type="AlphaFoldDB" id="A0ABD3RAR3"/>
<feature type="compositionally biased region" description="Polar residues" evidence="2">
    <location>
        <begin position="1095"/>
        <end position="1119"/>
    </location>
</feature>
<feature type="region of interest" description="Disordered" evidence="2">
    <location>
        <begin position="353"/>
        <end position="384"/>
    </location>
</feature>
<feature type="compositionally biased region" description="Polar residues" evidence="2">
    <location>
        <begin position="1064"/>
        <end position="1074"/>
    </location>
</feature>
<evidence type="ECO:0000256" key="2">
    <source>
        <dbReference type="SAM" id="MobiDB-lite"/>
    </source>
</evidence>
<dbReference type="PROSITE" id="PS50005">
    <property type="entry name" value="TPR"/>
    <property type="match status" value="2"/>
</dbReference>
<dbReference type="Gene3D" id="1.25.40.10">
    <property type="entry name" value="Tetratricopeptide repeat domain"/>
    <property type="match status" value="1"/>
</dbReference>
<feature type="repeat" description="TPR" evidence="1">
    <location>
        <begin position="728"/>
        <end position="761"/>
    </location>
</feature>
<dbReference type="EMBL" id="JALLPB020000365">
    <property type="protein sequence ID" value="KAL3809908.1"/>
    <property type="molecule type" value="Genomic_DNA"/>
</dbReference>
<dbReference type="InterPro" id="IPR011990">
    <property type="entry name" value="TPR-like_helical_dom_sf"/>
</dbReference>
<feature type="compositionally biased region" description="Low complexity" evidence="2">
    <location>
        <begin position="624"/>
        <end position="635"/>
    </location>
</feature>
<dbReference type="Proteomes" id="UP001530377">
    <property type="component" value="Unassembled WGS sequence"/>
</dbReference>
<feature type="region of interest" description="Disordered" evidence="2">
    <location>
        <begin position="615"/>
        <end position="635"/>
    </location>
</feature>
<dbReference type="SUPFAM" id="SSF48452">
    <property type="entry name" value="TPR-like"/>
    <property type="match status" value="1"/>
</dbReference>
<feature type="region of interest" description="Disordered" evidence="2">
    <location>
        <begin position="1030"/>
        <end position="1119"/>
    </location>
</feature>
<evidence type="ECO:0000313" key="3">
    <source>
        <dbReference type="EMBL" id="KAL3809908.1"/>
    </source>
</evidence>